<evidence type="ECO:0000313" key="2">
    <source>
        <dbReference type="Proteomes" id="UP000694865"/>
    </source>
</evidence>
<protein>
    <submittedName>
        <fullName evidence="3">Uncharacterized protein LOC102810117</fullName>
    </submittedName>
</protein>
<proteinExistence type="predicted"/>
<keyword evidence="1" id="KW-1133">Transmembrane helix</keyword>
<sequence>MVALYPRRVFGLLVLGIILTLLYYQNRLVIFKEGKADYSSGLINGTLASLSSTPIDNVNANNTGNSSIHYFHEPTENTTLRHANNSNKSTLNNTKNTQNKLSNASTVTSANETSTFDNILSKYSWMKRKMFTPNYYLHPNPKNTSAKNILVFVHNQKSGGSTLKACIDNITKKLHLPAYKGIWSGAVTELIQSFNSKNVFQNKFYVSENTFGICDDFNEPLCSYFTLLRDPYERIVSSHEFCKTHLGDPLCTASDARVLNVSQWALHQGSYFFRQLMYNGAQICSQSTLNSKILPILKENGYQGNKKEHVPCWYVHKLLLDDKMTKEEKDILLDFILQHLQDWFAVVAITEEYDMSLKLLQTAFNLPFYDLCKGLRVESATMGVTDIKKKLAHYDLVKKLKSQLQQDSEVYNALYYDIKIYEKALEIFHLQKIAYFKRFE</sequence>
<gene>
    <name evidence="3" type="primary">LOC102810117</name>
</gene>
<dbReference type="InterPro" id="IPR053259">
    <property type="entry name" value="Golvesin-related_Golgi"/>
</dbReference>
<evidence type="ECO:0000256" key="1">
    <source>
        <dbReference type="SAM" id="Phobius"/>
    </source>
</evidence>
<dbReference type="GeneID" id="102810117"/>
<organism evidence="2 3">
    <name type="scientific">Saccoglossus kowalevskii</name>
    <name type="common">Acorn worm</name>
    <dbReference type="NCBI Taxonomy" id="10224"/>
    <lineage>
        <taxon>Eukaryota</taxon>
        <taxon>Metazoa</taxon>
        <taxon>Hemichordata</taxon>
        <taxon>Enteropneusta</taxon>
        <taxon>Harrimaniidae</taxon>
        <taxon>Saccoglossus</taxon>
    </lineage>
</organism>
<dbReference type="PANTHER" id="PTHR32301">
    <property type="entry name" value="COUNTIN RECEPTOR CNR3-RELATED"/>
    <property type="match status" value="1"/>
</dbReference>
<keyword evidence="1" id="KW-0812">Transmembrane</keyword>
<dbReference type="PANTHER" id="PTHR32301:SF6">
    <property type="entry name" value="GOLVESIN-RELATED"/>
    <property type="match status" value="1"/>
</dbReference>
<dbReference type="RefSeq" id="XP_006823489.1">
    <property type="nucleotide sequence ID" value="XM_006823426.1"/>
</dbReference>
<evidence type="ECO:0000313" key="3">
    <source>
        <dbReference type="RefSeq" id="XP_006823489.1"/>
    </source>
</evidence>
<dbReference type="InterPro" id="IPR027417">
    <property type="entry name" value="P-loop_NTPase"/>
</dbReference>
<name>A0ABM0MTZ8_SACKO</name>
<accession>A0ABM0MTZ8</accession>
<reference evidence="3" key="1">
    <citation type="submission" date="2025-08" db="UniProtKB">
        <authorList>
            <consortium name="RefSeq"/>
        </authorList>
    </citation>
    <scope>IDENTIFICATION</scope>
    <source>
        <tissue evidence="3">Testes</tissue>
    </source>
</reference>
<keyword evidence="1" id="KW-0472">Membrane</keyword>
<feature type="transmembrane region" description="Helical" evidence="1">
    <location>
        <begin position="6"/>
        <end position="24"/>
    </location>
</feature>
<dbReference type="Gene3D" id="3.40.50.300">
    <property type="entry name" value="P-loop containing nucleotide triphosphate hydrolases"/>
    <property type="match status" value="1"/>
</dbReference>
<keyword evidence="2" id="KW-1185">Reference proteome</keyword>
<dbReference type="Proteomes" id="UP000694865">
    <property type="component" value="Unplaced"/>
</dbReference>